<evidence type="ECO:0000313" key="2">
    <source>
        <dbReference type="EMBL" id="MSD17261.1"/>
    </source>
</evidence>
<dbReference type="AlphaFoldDB" id="A0A173T8P5"/>
<dbReference type="Proteomes" id="UP000095492">
    <property type="component" value="Unassembled WGS sequence"/>
</dbReference>
<name>A0A173T8P5_EUBRA</name>
<organism evidence="1 3">
    <name type="scientific">Eubacterium ramulus</name>
    <dbReference type="NCBI Taxonomy" id="39490"/>
    <lineage>
        <taxon>Bacteria</taxon>
        <taxon>Bacillati</taxon>
        <taxon>Bacillota</taxon>
        <taxon>Clostridia</taxon>
        <taxon>Eubacteriales</taxon>
        <taxon>Eubacteriaceae</taxon>
        <taxon>Eubacterium</taxon>
    </lineage>
</organism>
<dbReference type="RefSeq" id="WP_055290138.1">
    <property type="nucleotide sequence ID" value="NZ_CP173382.1"/>
</dbReference>
<evidence type="ECO:0000313" key="1">
    <source>
        <dbReference type="EMBL" id="CUM98860.1"/>
    </source>
</evidence>
<dbReference type="GeneID" id="97390665"/>
<evidence type="ECO:0000313" key="3">
    <source>
        <dbReference type="Proteomes" id="UP000095492"/>
    </source>
</evidence>
<dbReference type="Proteomes" id="UP000431304">
    <property type="component" value="Unassembled WGS sequence"/>
</dbReference>
<reference evidence="1 3" key="1">
    <citation type="submission" date="2015-09" db="EMBL/GenBank/DDBJ databases">
        <authorList>
            <consortium name="Pathogen Informatics"/>
        </authorList>
    </citation>
    <scope>NUCLEOTIDE SEQUENCE [LARGE SCALE GENOMIC DNA]</scope>
    <source>
        <strain evidence="1 3">2789STDY5608891</strain>
    </source>
</reference>
<dbReference type="OrthoDB" id="9863709at2"/>
<proteinExistence type="predicted"/>
<accession>A0A173T8P5</accession>
<reference evidence="2 4" key="2">
    <citation type="journal article" date="2019" name="Nat. Med.">
        <title>A library of human gut bacterial isolates paired with longitudinal multiomics data enables mechanistic microbiome research.</title>
        <authorList>
            <person name="Poyet M."/>
            <person name="Groussin M."/>
            <person name="Gibbons S.M."/>
            <person name="Avila-Pacheco J."/>
            <person name="Jiang X."/>
            <person name="Kearney S.M."/>
            <person name="Perrotta A.R."/>
            <person name="Berdy B."/>
            <person name="Zhao S."/>
            <person name="Lieberman T.D."/>
            <person name="Swanson P.K."/>
            <person name="Smith M."/>
            <person name="Roesemann S."/>
            <person name="Alexander J.E."/>
            <person name="Rich S.A."/>
            <person name="Livny J."/>
            <person name="Vlamakis H."/>
            <person name="Clish C."/>
            <person name="Bullock K."/>
            <person name="Deik A."/>
            <person name="Scott J."/>
            <person name="Pierce K.A."/>
            <person name="Xavier R.J."/>
            <person name="Alm E.J."/>
        </authorList>
    </citation>
    <scope>NUCLEOTIDE SEQUENCE [LARGE SCALE GENOMIC DNA]</scope>
    <source>
        <strain evidence="2 4">BIOML-A3</strain>
    </source>
</reference>
<dbReference type="EMBL" id="CYYA01000007">
    <property type="protein sequence ID" value="CUM98860.1"/>
    <property type="molecule type" value="Genomic_DNA"/>
</dbReference>
<sequence length="284" mass="33621">MEQYTLPIMRYTNEIWDILYPEASKDEWSWMNNVHSSADAAIIQMQMARQSAHYPKKLGKVQFVVIDQEFFQWIGMTIHEWGQLSLGKKAKDMQKYFHQLTEPDMQRLLEKNHMDQDHRMYVYRFRTENMLPNLCELPTDPKELLTDCLKLRVDGKLLYLPGICFSKDFHGLDFTPSELYRDFQEMAEIYFATGASVRKGKYRVDQKREVRKASGQELQIPFVVAHEAKASMNVEELFESPFHSNVFPEELHTVLKETFGEIQTPQIIRILDLPFFMKFPYVKN</sequence>
<evidence type="ECO:0000313" key="4">
    <source>
        <dbReference type="Proteomes" id="UP000431304"/>
    </source>
</evidence>
<protein>
    <submittedName>
        <fullName evidence="1">Uncharacterized protein</fullName>
    </submittedName>
</protein>
<dbReference type="EMBL" id="WKRA01000035">
    <property type="protein sequence ID" value="MSD17261.1"/>
    <property type="molecule type" value="Genomic_DNA"/>
</dbReference>
<gene>
    <name evidence="1" type="ORF">ERS852448_01381</name>
    <name evidence="2" type="ORF">GKE72_14605</name>
</gene>